<dbReference type="PANTHER" id="PTHR16148">
    <property type="entry name" value="NF-KAPPA-B-REPRESSING FACTOR-RELATED"/>
    <property type="match status" value="1"/>
</dbReference>
<protein>
    <submittedName>
        <fullName evidence="2">Uncharacterized protein</fullName>
    </submittedName>
</protein>
<gene>
    <name evidence="2" type="ORF">ADEAN_000471200</name>
</gene>
<feature type="region of interest" description="Disordered" evidence="1">
    <location>
        <begin position="276"/>
        <end position="296"/>
    </location>
</feature>
<dbReference type="PANTHER" id="PTHR16148:SF14">
    <property type="entry name" value="MYND-TYPE DOMAIN-CONTAINING PROTEIN"/>
    <property type="match status" value="1"/>
</dbReference>
<feature type="compositionally biased region" description="Polar residues" evidence="1">
    <location>
        <begin position="1"/>
        <end position="15"/>
    </location>
</feature>
<feature type="region of interest" description="Disordered" evidence="1">
    <location>
        <begin position="1"/>
        <end position="81"/>
    </location>
</feature>
<evidence type="ECO:0000313" key="2">
    <source>
        <dbReference type="EMBL" id="CAD2217234.1"/>
    </source>
</evidence>
<organism evidence="2 3">
    <name type="scientific">Angomonas deanei</name>
    <dbReference type="NCBI Taxonomy" id="59799"/>
    <lineage>
        <taxon>Eukaryota</taxon>
        <taxon>Discoba</taxon>
        <taxon>Euglenozoa</taxon>
        <taxon>Kinetoplastea</taxon>
        <taxon>Metakinetoplastina</taxon>
        <taxon>Trypanosomatida</taxon>
        <taxon>Trypanosomatidae</taxon>
        <taxon>Strigomonadinae</taxon>
        <taxon>Angomonas</taxon>
    </lineage>
</organism>
<evidence type="ECO:0000313" key="3">
    <source>
        <dbReference type="Proteomes" id="UP000515908"/>
    </source>
</evidence>
<keyword evidence="3" id="KW-1185">Reference proteome</keyword>
<dbReference type="EMBL" id="LR877152">
    <property type="protein sequence ID" value="CAD2217234.1"/>
    <property type="molecule type" value="Genomic_DNA"/>
</dbReference>
<dbReference type="Proteomes" id="UP000515908">
    <property type="component" value="Chromosome 08"/>
</dbReference>
<accession>A0A7G2CED1</accession>
<proteinExistence type="predicted"/>
<sequence>MSAFKQDNNNNSPSTVPHYLGREGTSPRPTAPEYAANNTAEEDYVAQRLTYSTSVGRSDLPPPPTDHKSVPPHVVRGPSGSPYHPHKVFVDPNFAPPYMPPANGFASPYPPHPWHYNTMSKSCAPPTPPYYTPNHTNNVNHTNTPMDYNHYCRAVAAHESLLHMAQQQASAAVSTAATTNNNNTYTKYNNNNNNNNNNPATVPRYVTLLSDPNKKENEKISVDHTKPKKFLAKPSIKPEYQTDTKNNNNKYNNEVEMEEVVKPQRVLFSSDVIHDKNDYQNNEGEDILQNSYCPSN</sequence>
<dbReference type="AlphaFoldDB" id="A0A7G2CED1"/>
<evidence type="ECO:0000256" key="1">
    <source>
        <dbReference type="SAM" id="MobiDB-lite"/>
    </source>
</evidence>
<dbReference type="VEuPathDB" id="TriTrypDB:ADEAN_000471200"/>
<name>A0A7G2CED1_9TRYP</name>
<reference evidence="2 3" key="1">
    <citation type="submission" date="2020-08" db="EMBL/GenBank/DDBJ databases">
        <authorList>
            <person name="Newling K."/>
            <person name="Davey J."/>
            <person name="Forrester S."/>
        </authorList>
    </citation>
    <scope>NUCLEOTIDE SEQUENCE [LARGE SCALE GENOMIC DNA]</scope>
    <source>
        <strain evidence="3">Crithidia deanei Carvalho (ATCC PRA-265)</strain>
    </source>
</reference>